<dbReference type="OrthoDB" id="1356170at2759"/>
<organism evidence="9 10">
    <name type="scientific">Lupinus albus</name>
    <name type="common">White lupine</name>
    <name type="synonym">Lupinus termis</name>
    <dbReference type="NCBI Taxonomy" id="3870"/>
    <lineage>
        <taxon>Eukaryota</taxon>
        <taxon>Viridiplantae</taxon>
        <taxon>Streptophyta</taxon>
        <taxon>Embryophyta</taxon>
        <taxon>Tracheophyta</taxon>
        <taxon>Spermatophyta</taxon>
        <taxon>Magnoliopsida</taxon>
        <taxon>eudicotyledons</taxon>
        <taxon>Gunneridae</taxon>
        <taxon>Pentapetalae</taxon>
        <taxon>rosids</taxon>
        <taxon>fabids</taxon>
        <taxon>Fabales</taxon>
        <taxon>Fabaceae</taxon>
        <taxon>Papilionoideae</taxon>
        <taxon>50 kb inversion clade</taxon>
        <taxon>genistoids sensu lato</taxon>
        <taxon>core genistoids</taxon>
        <taxon>Genisteae</taxon>
        <taxon>Lupinus</taxon>
    </lineage>
</organism>
<dbReference type="SUPFAM" id="SSF53901">
    <property type="entry name" value="Thiolase-like"/>
    <property type="match status" value="2"/>
</dbReference>
<evidence type="ECO:0000259" key="8">
    <source>
        <dbReference type="Pfam" id="PF08541"/>
    </source>
</evidence>
<dbReference type="GO" id="GO:0009922">
    <property type="term" value="F:fatty acid elongase activity"/>
    <property type="evidence" value="ECO:0007669"/>
    <property type="project" value="UniProtKB-EC"/>
</dbReference>
<evidence type="ECO:0000256" key="4">
    <source>
        <dbReference type="ARBA" id="ARBA00023315"/>
    </source>
</evidence>
<dbReference type="EMBL" id="WOCE01000021">
    <property type="protein sequence ID" value="KAE9589793.1"/>
    <property type="molecule type" value="Genomic_DNA"/>
</dbReference>
<dbReference type="EC" id="2.3.1.-" evidence="6"/>
<name>A0A6A5LH04_LUPAL</name>
<evidence type="ECO:0000256" key="2">
    <source>
        <dbReference type="ARBA" id="ARBA00005531"/>
    </source>
</evidence>
<comment type="catalytic activity">
    <reaction evidence="5">
        <text>a very-long-chain acyl-CoA + malonyl-CoA + H(+) = a very-long-chain 3-oxoacyl-CoA + CO2 + CoA</text>
        <dbReference type="Rhea" id="RHEA:32727"/>
        <dbReference type="ChEBI" id="CHEBI:15378"/>
        <dbReference type="ChEBI" id="CHEBI:16526"/>
        <dbReference type="ChEBI" id="CHEBI:57287"/>
        <dbReference type="ChEBI" id="CHEBI:57384"/>
        <dbReference type="ChEBI" id="CHEBI:90725"/>
        <dbReference type="ChEBI" id="CHEBI:90736"/>
        <dbReference type="EC" id="2.3.1.199"/>
    </reaction>
</comment>
<dbReference type="Pfam" id="PF08392">
    <property type="entry name" value="FAE1_CUT1_RppA"/>
    <property type="match status" value="1"/>
</dbReference>
<dbReference type="GO" id="GO:0006633">
    <property type="term" value="P:fatty acid biosynthetic process"/>
    <property type="evidence" value="ECO:0007669"/>
    <property type="project" value="UniProtKB-UniPathway"/>
</dbReference>
<dbReference type="InterPro" id="IPR013601">
    <property type="entry name" value="FAE1_typ3_polyketide_synth"/>
</dbReference>
<evidence type="ECO:0000256" key="1">
    <source>
        <dbReference type="ARBA" id="ARBA00005194"/>
    </source>
</evidence>
<feature type="domain" description="FAE" evidence="7">
    <location>
        <begin position="43"/>
        <end position="331"/>
    </location>
</feature>
<dbReference type="Gene3D" id="3.40.47.10">
    <property type="match status" value="1"/>
</dbReference>
<evidence type="ECO:0000256" key="5">
    <source>
        <dbReference type="ARBA" id="ARBA00047375"/>
    </source>
</evidence>
<dbReference type="GO" id="GO:0016020">
    <property type="term" value="C:membrane"/>
    <property type="evidence" value="ECO:0007669"/>
    <property type="project" value="InterPro"/>
</dbReference>
<dbReference type="PIRSF" id="PIRSF036417">
    <property type="entry name" value="3-ktacl-CoA_syn"/>
    <property type="match status" value="1"/>
</dbReference>
<dbReference type="CDD" id="cd00831">
    <property type="entry name" value="CHS_like"/>
    <property type="match status" value="1"/>
</dbReference>
<dbReference type="UniPathway" id="UPA00094"/>
<comment type="similarity">
    <text evidence="2 6">Belongs to the thiolase-like superfamily. Chalcone/stilbene synthases family.</text>
</comment>
<keyword evidence="4 6" id="KW-0012">Acyltransferase</keyword>
<keyword evidence="3 6" id="KW-0808">Transferase</keyword>
<dbReference type="InterPro" id="IPR013747">
    <property type="entry name" value="ACP_syn_III_C"/>
</dbReference>
<dbReference type="PANTHER" id="PTHR31561">
    <property type="entry name" value="3-KETOACYL-COA SYNTHASE"/>
    <property type="match status" value="1"/>
</dbReference>
<accession>A0A6A5LH04</accession>
<evidence type="ECO:0000256" key="6">
    <source>
        <dbReference type="PIRNR" id="PIRNR036417"/>
    </source>
</evidence>
<dbReference type="Pfam" id="PF08541">
    <property type="entry name" value="ACP_syn_III_C"/>
    <property type="match status" value="1"/>
</dbReference>
<dbReference type="InterPro" id="IPR016039">
    <property type="entry name" value="Thiolase-like"/>
</dbReference>
<dbReference type="InterPro" id="IPR012392">
    <property type="entry name" value="3-ktacl-CoA_syn"/>
</dbReference>
<keyword evidence="10" id="KW-1185">Reference proteome</keyword>
<proteinExistence type="inferred from homology"/>
<gene>
    <name evidence="9" type="ORF">Lalb_Chr21g0312701</name>
</gene>
<evidence type="ECO:0000313" key="9">
    <source>
        <dbReference type="EMBL" id="KAE9589793.1"/>
    </source>
</evidence>
<comment type="caution">
    <text evidence="9">The sequence shown here is derived from an EMBL/GenBank/DDBJ whole genome shotgun (WGS) entry which is preliminary data.</text>
</comment>
<feature type="domain" description="Beta-ketoacyl-[acyl-carrier-protein] synthase III C-terminal" evidence="8">
    <location>
        <begin position="351"/>
        <end position="430"/>
    </location>
</feature>
<evidence type="ECO:0000313" key="10">
    <source>
        <dbReference type="Proteomes" id="UP000447434"/>
    </source>
</evidence>
<sequence>MSSAIIFIQDFLIHDVFHFLKSNEVSVLIWCVLLASSAFLYFMMNRPRKVYLVDFACYKPSPACICSKEKFMRISTCANQVRDESLDFQMRIVNGFGLGKNTYWPESMLKIPPSISMGDAREETESVIIGAIDEVLLKTKVNVDDIGILVTNCSIFNPTPSLSAIVVNHYKLKHNILTYNLAGMGCSAGLIAIDLAKQLLQVHANSYALIVSTENMNSGWYQGNNRSMLVNNCIFRMGGAAILLSNLSSDSSRSKYLLSHTLRTHKASQHDCYNSIMQREDETNTTGISLNLDFIRYASREAIRSNISSLGKFVLPFKEQIKFIATLVAIKYLKIEMKKPYNPDFKLAFEHFCVHTGAKEIQDILKETLELNDYHIEPSKMTLHRFGNTSSSSVWYVLAYCEAKGRIRKGDRIWQLSFGAGFKCNSAVWRALRTIDPAKETNPWTDEIHHFPVDVSALYK</sequence>
<reference evidence="10" key="1">
    <citation type="journal article" date="2020" name="Nat. Commun.">
        <title>Genome sequence of the cluster root forming white lupin.</title>
        <authorList>
            <person name="Hufnagel B."/>
            <person name="Marques A."/>
            <person name="Soriano A."/>
            <person name="Marques L."/>
            <person name="Divol F."/>
            <person name="Doumas P."/>
            <person name="Sallet E."/>
            <person name="Mancinotti D."/>
            <person name="Carrere S."/>
            <person name="Marande W."/>
            <person name="Arribat S."/>
            <person name="Keller J."/>
            <person name="Huneau C."/>
            <person name="Blein T."/>
            <person name="Aime D."/>
            <person name="Laguerre M."/>
            <person name="Taylor J."/>
            <person name="Schubert V."/>
            <person name="Nelson M."/>
            <person name="Geu-Flores F."/>
            <person name="Crespi M."/>
            <person name="Gallardo-Guerrero K."/>
            <person name="Delaux P.-M."/>
            <person name="Salse J."/>
            <person name="Berges H."/>
            <person name="Guyot R."/>
            <person name="Gouzy J."/>
            <person name="Peret B."/>
        </authorList>
    </citation>
    <scope>NUCLEOTIDE SEQUENCE [LARGE SCALE GENOMIC DNA]</scope>
    <source>
        <strain evidence="10">cv. Amiga</strain>
    </source>
</reference>
<comment type="pathway">
    <text evidence="1 6">Lipid metabolism; fatty acid biosynthesis.</text>
</comment>
<dbReference type="Proteomes" id="UP000447434">
    <property type="component" value="Chromosome 21"/>
</dbReference>
<protein>
    <recommendedName>
        <fullName evidence="6">3-ketoacyl-CoA synthase</fullName>
        <ecNumber evidence="6">2.3.1.-</ecNumber>
    </recommendedName>
</protein>
<evidence type="ECO:0000259" key="7">
    <source>
        <dbReference type="Pfam" id="PF08392"/>
    </source>
</evidence>
<dbReference type="AlphaFoldDB" id="A0A6A5LH04"/>
<evidence type="ECO:0000256" key="3">
    <source>
        <dbReference type="ARBA" id="ARBA00022679"/>
    </source>
</evidence>